<evidence type="ECO:0000313" key="2">
    <source>
        <dbReference type="Proteomes" id="UP000806542"/>
    </source>
</evidence>
<dbReference type="GO" id="GO:0009143">
    <property type="term" value="P:nucleoside triphosphate catabolic process"/>
    <property type="evidence" value="ECO:0007669"/>
    <property type="project" value="InterPro"/>
</dbReference>
<gene>
    <name evidence="1" type="ORF">INF28_07305</name>
</gene>
<accession>A0A9D5M094</accession>
<evidence type="ECO:0008006" key="3">
    <source>
        <dbReference type="Google" id="ProtNLM"/>
    </source>
</evidence>
<dbReference type="Pfam" id="PF12643">
    <property type="entry name" value="MazG-like"/>
    <property type="match status" value="1"/>
</dbReference>
<dbReference type="EMBL" id="JADCKB010000013">
    <property type="protein sequence ID" value="MBE5040267.1"/>
    <property type="molecule type" value="Genomic_DNA"/>
</dbReference>
<protein>
    <recommendedName>
        <fullName evidence="3">MazG-like family protein</fullName>
    </recommendedName>
</protein>
<sequence>MEIDIANNIKAVELLKVEMLQNITDLFGDITAEADNETRFRITQDAARLIGQAYLLCGRLGIEYEEIDDEIKALLRDSIAKRHLLERRFGDLSALLACLENRKDRYEKYEG</sequence>
<dbReference type="AlphaFoldDB" id="A0A9D5M094"/>
<comment type="caution">
    <text evidence="1">The sequence shown here is derived from an EMBL/GenBank/DDBJ whole genome shotgun (WGS) entry which is preliminary data.</text>
</comment>
<proteinExistence type="predicted"/>
<keyword evidence="2" id="KW-1185">Reference proteome</keyword>
<dbReference type="GO" id="GO:0047429">
    <property type="term" value="F:nucleoside triphosphate diphosphatase activity"/>
    <property type="evidence" value="ECO:0007669"/>
    <property type="project" value="InterPro"/>
</dbReference>
<evidence type="ECO:0000313" key="1">
    <source>
        <dbReference type="EMBL" id="MBE5040267.1"/>
    </source>
</evidence>
<dbReference type="InterPro" id="IPR025984">
    <property type="entry name" value="DCTPP"/>
</dbReference>
<organism evidence="1 2">
    <name type="scientific">Ructibacterium gallinarum</name>
    <dbReference type="NCBI Taxonomy" id="2779355"/>
    <lineage>
        <taxon>Bacteria</taxon>
        <taxon>Bacillati</taxon>
        <taxon>Bacillota</taxon>
        <taxon>Clostridia</taxon>
        <taxon>Eubacteriales</taxon>
        <taxon>Oscillospiraceae</taxon>
        <taxon>Ructibacterium</taxon>
    </lineage>
</organism>
<reference evidence="1" key="1">
    <citation type="submission" date="2020-10" db="EMBL/GenBank/DDBJ databases">
        <title>ChiBAC.</title>
        <authorList>
            <person name="Zenner C."/>
            <person name="Hitch T.C.A."/>
            <person name="Clavel T."/>
        </authorList>
    </citation>
    <scope>NUCLEOTIDE SEQUENCE</scope>
    <source>
        <strain evidence="1">DSM 107454</strain>
    </source>
</reference>
<name>A0A9D5M094_9FIRM</name>
<dbReference type="RefSeq" id="WP_226392819.1">
    <property type="nucleotide sequence ID" value="NZ_JADCKB010000013.1"/>
</dbReference>
<dbReference type="Proteomes" id="UP000806542">
    <property type="component" value="Unassembled WGS sequence"/>
</dbReference>